<evidence type="ECO:0000256" key="2">
    <source>
        <dbReference type="ARBA" id="ARBA00006220"/>
    </source>
</evidence>
<evidence type="ECO:0000256" key="5">
    <source>
        <dbReference type="ARBA" id="ARBA00022801"/>
    </source>
</evidence>
<dbReference type="Proteomes" id="UP001445335">
    <property type="component" value="Unassembled WGS sequence"/>
</dbReference>
<sequence>MSGFGRSHASHPWHDLAIGDEAPQLINAVIEIPAGSKVKFELDKQTGLLYVDRILYSSVRYPHNYGFIPQTYCEDNDPLDILVLMQEPVVPLCFLRAKPIGVMQMIDQGEQDDKIIAVHHDDPEFRHYEDISQLPKHRLMEIRRFFEDYKKNENKEVKVDEILGRDEAMKAIKDAMELYRDNFVPKRGRGG</sequence>
<dbReference type="InterPro" id="IPR008162">
    <property type="entry name" value="Pyrophosphatase"/>
</dbReference>
<gene>
    <name evidence="8" type="ORF">WJX81_001715</name>
</gene>
<keyword evidence="4" id="KW-0479">Metal-binding</keyword>
<dbReference type="CDD" id="cd00412">
    <property type="entry name" value="pyrophosphatase"/>
    <property type="match status" value="1"/>
</dbReference>
<keyword evidence="9" id="KW-1185">Reference proteome</keyword>
<organism evidence="8 9">
    <name type="scientific">Elliptochloris bilobata</name>
    <dbReference type="NCBI Taxonomy" id="381761"/>
    <lineage>
        <taxon>Eukaryota</taxon>
        <taxon>Viridiplantae</taxon>
        <taxon>Chlorophyta</taxon>
        <taxon>core chlorophytes</taxon>
        <taxon>Trebouxiophyceae</taxon>
        <taxon>Trebouxiophyceae incertae sedis</taxon>
        <taxon>Elliptochloris clade</taxon>
        <taxon>Elliptochloris</taxon>
    </lineage>
</organism>
<dbReference type="HAMAP" id="MF_00209">
    <property type="entry name" value="Inorganic_PPase"/>
    <property type="match status" value="1"/>
</dbReference>
<dbReference type="FunFam" id="3.90.80.10:FF:000002">
    <property type="entry name" value="Soluble inorganic pyrophosphatase 4"/>
    <property type="match status" value="1"/>
</dbReference>
<evidence type="ECO:0000313" key="9">
    <source>
        <dbReference type="Proteomes" id="UP001445335"/>
    </source>
</evidence>
<dbReference type="InterPro" id="IPR036649">
    <property type="entry name" value="Pyrophosphatase_sf"/>
</dbReference>
<reference evidence="8 9" key="1">
    <citation type="journal article" date="2024" name="Nat. Commun.">
        <title>Phylogenomics reveals the evolutionary origins of lichenization in chlorophyte algae.</title>
        <authorList>
            <person name="Puginier C."/>
            <person name="Libourel C."/>
            <person name="Otte J."/>
            <person name="Skaloud P."/>
            <person name="Haon M."/>
            <person name="Grisel S."/>
            <person name="Petersen M."/>
            <person name="Berrin J.G."/>
            <person name="Delaux P.M."/>
            <person name="Dal Grande F."/>
            <person name="Keller J."/>
        </authorList>
    </citation>
    <scope>NUCLEOTIDE SEQUENCE [LARGE SCALE GENOMIC DNA]</scope>
    <source>
        <strain evidence="8 9">SAG 245.80</strain>
    </source>
</reference>
<dbReference type="Pfam" id="PF00719">
    <property type="entry name" value="Pyrophosphatase"/>
    <property type="match status" value="1"/>
</dbReference>
<comment type="cofactor">
    <cofactor evidence="1">
        <name>Mg(2+)</name>
        <dbReference type="ChEBI" id="CHEBI:18420"/>
    </cofactor>
</comment>
<comment type="catalytic activity">
    <reaction evidence="7">
        <text>diphosphate + H2O = 2 phosphate + H(+)</text>
        <dbReference type="Rhea" id="RHEA:24576"/>
        <dbReference type="ChEBI" id="CHEBI:15377"/>
        <dbReference type="ChEBI" id="CHEBI:15378"/>
        <dbReference type="ChEBI" id="CHEBI:33019"/>
        <dbReference type="ChEBI" id="CHEBI:43474"/>
        <dbReference type="EC" id="3.6.1.1"/>
    </reaction>
</comment>
<name>A0AAW1RXG5_9CHLO</name>
<dbReference type="GO" id="GO:0000287">
    <property type="term" value="F:magnesium ion binding"/>
    <property type="evidence" value="ECO:0007669"/>
    <property type="project" value="InterPro"/>
</dbReference>
<keyword evidence="5" id="KW-0378">Hydrolase</keyword>
<dbReference type="PANTHER" id="PTHR10286">
    <property type="entry name" value="INORGANIC PYROPHOSPHATASE"/>
    <property type="match status" value="1"/>
</dbReference>
<comment type="caution">
    <text evidence="8">The sequence shown here is derived from an EMBL/GenBank/DDBJ whole genome shotgun (WGS) entry which is preliminary data.</text>
</comment>
<dbReference type="AlphaFoldDB" id="A0AAW1RXG5"/>
<dbReference type="GO" id="GO:0006796">
    <property type="term" value="P:phosphate-containing compound metabolic process"/>
    <property type="evidence" value="ECO:0007669"/>
    <property type="project" value="InterPro"/>
</dbReference>
<evidence type="ECO:0000256" key="1">
    <source>
        <dbReference type="ARBA" id="ARBA00001946"/>
    </source>
</evidence>
<dbReference type="EC" id="3.6.1.1" evidence="3"/>
<dbReference type="EMBL" id="JALJOU010000020">
    <property type="protein sequence ID" value="KAK9838108.1"/>
    <property type="molecule type" value="Genomic_DNA"/>
</dbReference>
<evidence type="ECO:0000256" key="3">
    <source>
        <dbReference type="ARBA" id="ARBA00012146"/>
    </source>
</evidence>
<comment type="similarity">
    <text evidence="2">Belongs to the PPase family.</text>
</comment>
<dbReference type="GO" id="GO:0004427">
    <property type="term" value="F:inorganic diphosphate phosphatase activity"/>
    <property type="evidence" value="ECO:0007669"/>
    <property type="project" value="UniProtKB-EC"/>
</dbReference>
<evidence type="ECO:0000256" key="4">
    <source>
        <dbReference type="ARBA" id="ARBA00022723"/>
    </source>
</evidence>
<dbReference type="GO" id="GO:0005737">
    <property type="term" value="C:cytoplasm"/>
    <property type="evidence" value="ECO:0007669"/>
    <property type="project" value="InterPro"/>
</dbReference>
<evidence type="ECO:0000256" key="7">
    <source>
        <dbReference type="ARBA" id="ARBA00047820"/>
    </source>
</evidence>
<proteinExistence type="inferred from homology"/>
<evidence type="ECO:0000313" key="8">
    <source>
        <dbReference type="EMBL" id="KAK9838108.1"/>
    </source>
</evidence>
<protein>
    <recommendedName>
        <fullName evidence="3">inorganic diphosphatase</fullName>
        <ecNumber evidence="3">3.6.1.1</ecNumber>
    </recommendedName>
</protein>
<dbReference type="SUPFAM" id="SSF50324">
    <property type="entry name" value="Inorganic pyrophosphatase"/>
    <property type="match status" value="1"/>
</dbReference>
<dbReference type="Gene3D" id="3.90.80.10">
    <property type="entry name" value="Inorganic pyrophosphatase"/>
    <property type="match status" value="1"/>
</dbReference>
<accession>A0AAW1RXG5</accession>
<evidence type="ECO:0000256" key="6">
    <source>
        <dbReference type="ARBA" id="ARBA00022842"/>
    </source>
</evidence>
<keyword evidence="6" id="KW-0460">Magnesium</keyword>
<dbReference type="PROSITE" id="PS00387">
    <property type="entry name" value="PPASE"/>
    <property type="match status" value="1"/>
</dbReference>